<dbReference type="Gene3D" id="3.40.30.10">
    <property type="entry name" value="Glutaredoxin"/>
    <property type="match status" value="1"/>
</dbReference>
<dbReference type="CDD" id="cd03419">
    <property type="entry name" value="GRX_GRXh_1_2_like"/>
    <property type="match status" value="1"/>
</dbReference>
<organism evidence="12">
    <name type="scientific">Phallusia mammillata</name>
    <dbReference type="NCBI Taxonomy" id="59560"/>
    <lineage>
        <taxon>Eukaryota</taxon>
        <taxon>Metazoa</taxon>
        <taxon>Chordata</taxon>
        <taxon>Tunicata</taxon>
        <taxon>Ascidiacea</taxon>
        <taxon>Phlebobranchia</taxon>
        <taxon>Ascidiidae</taxon>
        <taxon>Phallusia</taxon>
    </lineage>
</organism>
<comment type="function">
    <text evidence="1">Has a glutathione-disulfide oxidoreductase activity in the presence of NADPH and glutathione reductase. Reduces low molecular weight disulfides and proteins.</text>
</comment>
<dbReference type="InterPro" id="IPR011767">
    <property type="entry name" value="GLR_AS"/>
</dbReference>
<evidence type="ECO:0000259" key="11">
    <source>
        <dbReference type="Pfam" id="PF00462"/>
    </source>
</evidence>
<protein>
    <recommendedName>
        <fullName evidence="10">Glutaredoxin-2, mitochondrial</fullName>
    </recommendedName>
</protein>
<evidence type="ECO:0000256" key="9">
    <source>
        <dbReference type="ARBA" id="ARBA00038558"/>
    </source>
</evidence>
<keyword evidence="7" id="KW-0676">Redox-active center</keyword>
<evidence type="ECO:0000256" key="5">
    <source>
        <dbReference type="ARBA" id="ARBA00023157"/>
    </source>
</evidence>
<dbReference type="AlphaFoldDB" id="A0A6F9DEC3"/>
<evidence type="ECO:0000256" key="8">
    <source>
        <dbReference type="ARBA" id="ARBA00037470"/>
    </source>
</evidence>
<evidence type="ECO:0000256" key="2">
    <source>
        <dbReference type="ARBA" id="ARBA00007787"/>
    </source>
</evidence>
<evidence type="ECO:0000256" key="3">
    <source>
        <dbReference type="ARBA" id="ARBA00022448"/>
    </source>
</evidence>
<dbReference type="PROSITE" id="PS00195">
    <property type="entry name" value="GLUTAREDOXIN_1"/>
    <property type="match status" value="1"/>
</dbReference>
<accession>A0A6F9DEC3</accession>
<reference evidence="12" key="1">
    <citation type="submission" date="2020-04" db="EMBL/GenBank/DDBJ databases">
        <authorList>
            <person name="Neveu A P."/>
        </authorList>
    </citation>
    <scope>NUCLEOTIDE SEQUENCE</scope>
    <source>
        <tissue evidence="12">Whole embryo</tissue>
    </source>
</reference>
<dbReference type="PANTHER" id="PTHR45694">
    <property type="entry name" value="GLUTAREDOXIN 2"/>
    <property type="match status" value="1"/>
</dbReference>
<evidence type="ECO:0000256" key="6">
    <source>
        <dbReference type="ARBA" id="ARBA00023206"/>
    </source>
</evidence>
<dbReference type="PRINTS" id="PR00160">
    <property type="entry name" value="GLUTAREDOXIN"/>
</dbReference>
<dbReference type="InterPro" id="IPR036249">
    <property type="entry name" value="Thioredoxin-like_sf"/>
</dbReference>
<dbReference type="InterPro" id="IPR014025">
    <property type="entry name" value="Glutaredoxin_subgr"/>
</dbReference>
<sequence>MASYDQKIKAAINGDKIVMYSKTYCPYCKMAKSALKGVNATFKAIELDEMNDGADYQNALQAITGVRSVPQVFIGGKYVGGGTDMKKLHDSGKLATMVA</sequence>
<comment type="subunit">
    <text evidence="9">Monomer; active form. Homodimer; inactive form. The homodimer is probably linked by 1 2Fe-2S cluster.</text>
</comment>
<keyword evidence="6" id="KW-0318">Glutathionylation</keyword>
<dbReference type="InterPro" id="IPR011899">
    <property type="entry name" value="Glutaredoxin_euk/vir"/>
</dbReference>
<evidence type="ECO:0000256" key="1">
    <source>
        <dbReference type="ARBA" id="ARBA00002549"/>
    </source>
</evidence>
<proteinExistence type="evidence at transcript level"/>
<keyword evidence="3" id="KW-0813">Transport</keyword>
<feature type="domain" description="Glutaredoxin" evidence="11">
    <location>
        <begin position="17"/>
        <end position="79"/>
    </location>
</feature>
<dbReference type="EMBL" id="LR785466">
    <property type="protein sequence ID" value="CAB3249455.1"/>
    <property type="molecule type" value="mRNA"/>
</dbReference>
<evidence type="ECO:0000256" key="7">
    <source>
        <dbReference type="ARBA" id="ARBA00023284"/>
    </source>
</evidence>
<evidence type="ECO:0000256" key="10">
    <source>
        <dbReference type="ARBA" id="ARBA00039819"/>
    </source>
</evidence>
<dbReference type="FunFam" id="3.40.30.10:FF:000026">
    <property type="entry name" value="Glutaredoxin 2"/>
    <property type="match status" value="1"/>
</dbReference>
<evidence type="ECO:0000256" key="4">
    <source>
        <dbReference type="ARBA" id="ARBA00022982"/>
    </source>
</evidence>
<dbReference type="GO" id="GO:0034599">
    <property type="term" value="P:cellular response to oxidative stress"/>
    <property type="evidence" value="ECO:0007669"/>
    <property type="project" value="TreeGrafter"/>
</dbReference>
<keyword evidence="5" id="KW-1015">Disulfide bond</keyword>
<dbReference type="PANTHER" id="PTHR45694:SF5">
    <property type="entry name" value="GLUTAREDOXIN 2"/>
    <property type="match status" value="1"/>
</dbReference>
<dbReference type="GO" id="GO:0015038">
    <property type="term" value="F:glutathione disulfide oxidoreductase activity"/>
    <property type="evidence" value="ECO:0007669"/>
    <property type="project" value="TreeGrafter"/>
</dbReference>
<name>A0A6F9DEC3_9ASCI</name>
<dbReference type="NCBIfam" id="TIGR02180">
    <property type="entry name" value="GRX_euk"/>
    <property type="match status" value="1"/>
</dbReference>
<keyword evidence="4" id="KW-0249">Electron transport</keyword>
<dbReference type="GO" id="GO:0005737">
    <property type="term" value="C:cytoplasm"/>
    <property type="evidence" value="ECO:0007669"/>
    <property type="project" value="TreeGrafter"/>
</dbReference>
<comment type="function">
    <text evidence="8">Glutathione-dependent oxidoreductase that facilitates the maintenance of mitochondrial redox homeostasis upon induction of apoptosis by oxidative stress. Involved in response to hydrogen peroxide and regulation of apoptosis caused by oxidative stress. Acts as a very efficient catalyst of monothiol reactions because of its high affinity for protein glutathione-mixed disulfides. Can receive electrons not only from glutathione (GSH), but also from thioredoxin reductase supporting both monothiol and dithiol reactions. Efficiently catalyzes both glutathionylation and deglutathionylation of mitochondrial complex I, which in turn regulates the superoxide production by the complex. Overexpression decreases the susceptibility to apoptosis and prevents loss of cardiolipin and cytochrome c release.</text>
</comment>
<dbReference type="InterPro" id="IPR002109">
    <property type="entry name" value="Glutaredoxin"/>
</dbReference>
<evidence type="ECO:0000313" key="12">
    <source>
        <dbReference type="EMBL" id="CAB3249455.1"/>
    </source>
</evidence>
<dbReference type="SUPFAM" id="SSF52833">
    <property type="entry name" value="Thioredoxin-like"/>
    <property type="match status" value="1"/>
</dbReference>
<dbReference type="Pfam" id="PF00462">
    <property type="entry name" value="Glutaredoxin"/>
    <property type="match status" value="1"/>
</dbReference>
<dbReference type="PROSITE" id="PS51354">
    <property type="entry name" value="GLUTAREDOXIN_2"/>
    <property type="match status" value="1"/>
</dbReference>
<gene>
    <name evidence="12" type="primary">Glrx2-001</name>
</gene>
<comment type="similarity">
    <text evidence="2">Belongs to the glutaredoxin family.</text>
</comment>